<dbReference type="PANTHER" id="PTHR31789">
    <property type="entry name" value="OS05G0482600 PROTEIN"/>
    <property type="match status" value="1"/>
</dbReference>
<feature type="compositionally biased region" description="Basic and acidic residues" evidence="1">
    <location>
        <begin position="1172"/>
        <end position="1183"/>
    </location>
</feature>
<feature type="compositionally biased region" description="Polar residues" evidence="1">
    <location>
        <begin position="839"/>
        <end position="848"/>
    </location>
</feature>
<feature type="compositionally biased region" description="Basic and acidic residues" evidence="1">
    <location>
        <begin position="849"/>
        <end position="881"/>
    </location>
</feature>
<organism evidence="2 3">
    <name type="scientific">Solanum bulbocastanum</name>
    <name type="common">Wild potato</name>
    <dbReference type="NCBI Taxonomy" id="147425"/>
    <lineage>
        <taxon>Eukaryota</taxon>
        <taxon>Viridiplantae</taxon>
        <taxon>Streptophyta</taxon>
        <taxon>Embryophyta</taxon>
        <taxon>Tracheophyta</taxon>
        <taxon>Spermatophyta</taxon>
        <taxon>Magnoliopsida</taxon>
        <taxon>eudicotyledons</taxon>
        <taxon>Gunneridae</taxon>
        <taxon>Pentapetalae</taxon>
        <taxon>asterids</taxon>
        <taxon>lamiids</taxon>
        <taxon>Solanales</taxon>
        <taxon>Solanaceae</taxon>
        <taxon>Solanoideae</taxon>
        <taxon>Solaneae</taxon>
        <taxon>Solanum</taxon>
    </lineage>
</organism>
<protein>
    <recommendedName>
        <fullName evidence="4">Transducin/WD40 repeat-like superfamily protein</fullName>
    </recommendedName>
</protein>
<feature type="compositionally biased region" description="Polar residues" evidence="1">
    <location>
        <begin position="787"/>
        <end position="800"/>
    </location>
</feature>
<dbReference type="EMBL" id="JBANQN010000003">
    <property type="protein sequence ID" value="KAK6794179.1"/>
    <property type="molecule type" value="Genomic_DNA"/>
</dbReference>
<feature type="compositionally biased region" description="Basic residues" evidence="1">
    <location>
        <begin position="909"/>
        <end position="919"/>
    </location>
</feature>
<feature type="region of interest" description="Disordered" evidence="1">
    <location>
        <begin position="649"/>
        <end position="672"/>
    </location>
</feature>
<feature type="region of interest" description="Disordered" evidence="1">
    <location>
        <begin position="838"/>
        <end position="881"/>
    </location>
</feature>
<comment type="caution">
    <text evidence="2">The sequence shown here is derived from an EMBL/GenBank/DDBJ whole genome shotgun (WGS) entry which is preliminary data.</text>
</comment>
<proteinExistence type="predicted"/>
<evidence type="ECO:0000313" key="2">
    <source>
        <dbReference type="EMBL" id="KAK6794179.1"/>
    </source>
</evidence>
<dbReference type="InterPro" id="IPR057221">
    <property type="entry name" value="DUF7899"/>
</dbReference>
<dbReference type="SUPFAM" id="SSF69322">
    <property type="entry name" value="Tricorn protease domain 2"/>
    <property type="match status" value="1"/>
</dbReference>
<accession>A0AAN8TWP9</accession>
<feature type="compositionally biased region" description="Polar residues" evidence="1">
    <location>
        <begin position="1283"/>
        <end position="1294"/>
    </location>
</feature>
<evidence type="ECO:0000313" key="3">
    <source>
        <dbReference type="Proteomes" id="UP001371456"/>
    </source>
</evidence>
<feature type="compositionally biased region" description="Polar residues" evidence="1">
    <location>
        <begin position="964"/>
        <end position="978"/>
    </location>
</feature>
<dbReference type="Pfam" id="PF25463">
    <property type="entry name" value="DUF7899"/>
    <property type="match status" value="1"/>
</dbReference>
<gene>
    <name evidence="2" type="ORF">RDI58_007632</name>
</gene>
<dbReference type="InterPro" id="IPR015943">
    <property type="entry name" value="WD40/YVTN_repeat-like_dom_sf"/>
</dbReference>
<evidence type="ECO:0000256" key="1">
    <source>
        <dbReference type="SAM" id="MobiDB-lite"/>
    </source>
</evidence>
<feature type="region of interest" description="Disordered" evidence="1">
    <location>
        <begin position="779"/>
        <end position="801"/>
    </location>
</feature>
<sequence length="1381" mass="154064">MDGRRISASPRPCCGRRVVAKKRSRGGVDGFVNSVKKLQRREICSKRDRSFSMSDAQERFRNIRLQEEYDTHDPKGHCAMVLPFLKKRSKIIEIVAARDIVFALAQSGVCASFSRETNERICFLNISPDEVIRSLFYNKNNDSLITVSVYASDNFSSLKCRTTRIEYIRRGKPDAGFALFESESLKWPGFVEFDDVNGKVLTYSAQDSIYKVFDLKNYTMLYSISDKNVQEIKISPGIMLLIFTKASGHVPLKILSIEDGTVLKSFNHLLHRNKKVDFIEQFNEKLLVKQENENLQILDVRNSELTEVSRTEFMTPSAFIFLYENQLFLTFRNRTVAVWNFRGELVTSFEDHLLWHPDCNTNNIYITSDQDLIISYCKADSDDPLSEGNAGSINISNILTGKCLAKIKATSGKTTDDCNVSGSVPGKKSYNSNKRVQDSRIRSTVAEALEDITALFYDEERNEIYTGNRLGLVHVWYESHICYGNKLVTAASGLLEQLILHSPKIKSLHSKGSDANFRFRPLGNLSDAKWFTKFTLIRFLRIISSSPIIDMAKAMVNEISQLEETRKFHVSLYSKMERQNSSGSEESSCSSEEEQPSVERSRTLIRSASPRRSASPMRRVQIGRSGSRRSTAITIKSLNYFPVRERSISHKDDAASGSDEDSEQTSKKAEKNACRMSVQDAISLFESKQKGQAVDYQRTKSLLSASVGANKAVLRRWSSGVCENFKGSVDVAFDDPVSEVIDKSENQETETILEKKPDSYLPPVSHDTEAAAADFKQNLPEEKAYSPNVTTEGSLPNQNEEMGEKLNASVEWTRQKEAELDQLLTKMMETKPSKYRNLAASNGKNQSHPAERRGGFYDHYKEKRDEKLRGEAARNRAETDKQLKAMQQILDERKVEIVTGNANNVGKKTNIKRTQRTVKKSAESTNTKGGTPKPAVAKKASSKASQLPATRKSWPSLPSPRVAGTSTAKTPSITNSAGTTTPTRRRSQPTTAVPQTSQKVEKIQPQAKSVKTPPSNIRKNVTNGNDKKQQTLTNASKPSKARVQPTPGDSASSAKPRLSRVTKKSSVVPLESKEAKPFLRKGSGTASGHSPVIKAKVSSQPEKSLRECTDFVQAEENEIPSVASSPLNQLQDKGLEEFKIHEDEDSVIKLNSPQKYEDRESCNKVTPDNEDDFGRMEESALEREVEEESNISPRAWVVIEEQEDQALPCTDGFGPNESLTDVTTSKILSPRVRHSLSQMLLEESCEDVIDWGNAENPPTMVYQKDVPKGLKRLLKFARKSKTDSNSTGVSSPSVFSEGEEDPEDSKLLTKSSSDNLLKKATLHAKHSGQPKMPSEDYELSAQTSIGRIAAQKLQASRLSAPASTTKASRSFFSLSAFKGSK</sequence>
<dbReference type="Proteomes" id="UP001371456">
    <property type="component" value="Unassembled WGS sequence"/>
</dbReference>
<feature type="region of interest" description="Disordered" evidence="1">
    <location>
        <begin position="901"/>
        <end position="1106"/>
    </location>
</feature>
<feature type="compositionally biased region" description="Low complexity" evidence="1">
    <location>
        <begin position="606"/>
        <end position="619"/>
    </location>
</feature>
<keyword evidence="3" id="KW-1185">Reference proteome</keyword>
<evidence type="ECO:0008006" key="4">
    <source>
        <dbReference type="Google" id="ProtNLM"/>
    </source>
</evidence>
<name>A0AAN8TWP9_SOLBU</name>
<feature type="compositionally biased region" description="Low complexity" evidence="1">
    <location>
        <begin position="581"/>
        <end position="590"/>
    </location>
</feature>
<feature type="region of interest" description="Disordered" evidence="1">
    <location>
        <begin position="578"/>
        <end position="628"/>
    </location>
</feature>
<reference evidence="2 3" key="1">
    <citation type="submission" date="2024-02" db="EMBL/GenBank/DDBJ databases">
        <title>de novo genome assembly of Solanum bulbocastanum strain 11H21.</title>
        <authorList>
            <person name="Hosaka A.J."/>
        </authorList>
    </citation>
    <scope>NUCLEOTIDE SEQUENCE [LARGE SCALE GENOMIC DNA]</scope>
    <source>
        <tissue evidence="2">Young leaves</tissue>
    </source>
</reference>
<feature type="region of interest" description="Disordered" evidence="1">
    <location>
        <begin position="1277"/>
        <end position="1312"/>
    </location>
</feature>
<feature type="region of interest" description="Disordered" evidence="1">
    <location>
        <begin position="1152"/>
        <end position="1188"/>
    </location>
</feature>
<feature type="compositionally biased region" description="Polar residues" evidence="1">
    <location>
        <begin position="1006"/>
        <end position="1037"/>
    </location>
</feature>
<dbReference type="Gene3D" id="2.130.10.10">
    <property type="entry name" value="YVTN repeat-like/Quinoprotein amine dehydrogenase"/>
    <property type="match status" value="1"/>
</dbReference>
<dbReference type="PANTHER" id="PTHR31789:SF1">
    <property type="entry name" value="OS05G0482600 PROTEIN"/>
    <property type="match status" value="1"/>
</dbReference>